<keyword evidence="10" id="KW-1185">Reference proteome</keyword>
<dbReference type="InterPro" id="IPR029066">
    <property type="entry name" value="PLP-binding_barrel"/>
</dbReference>
<dbReference type="SUPFAM" id="SSF51419">
    <property type="entry name" value="PLP-binding barrel"/>
    <property type="match status" value="1"/>
</dbReference>
<dbReference type="InterPro" id="IPR020622">
    <property type="entry name" value="Ala_racemase_pyridoxalP-BS"/>
</dbReference>
<feature type="binding site" evidence="5 7">
    <location>
        <position position="136"/>
    </location>
    <ligand>
        <name>substrate</name>
    </ligand>
</feature>
<dbReference type="PANTHER" id="PTHR30511:SF0">
    <property type="entry name" value="ALANINE RACEMASE, CATABOLIC-RELATED"/>
    <property type="match status" value="1"/>
</dbReference>
<dbReference type="EC" id="5.1.1.1" evidence="5"/>
<comment type="function">
    <text evidence="5">Catalyzes the interconversion of L-alanine and D-alanine. May also act on other amino acids.</text>
</comment>
<keyword evidence="4 5" id="KW-0413">Isomerase</keyword>
<dbReference type="PROSITE" id="PS00395">
    <property type="entry name" value="ALANINE_RACEMASE"/>
    <property type="match status" value="1"/>
</dbReference>
<comment type="catalytic activity">
    <reaction evidence="1 5">
        <text>L-alanine = D-alanine</text>
        <dbReference type="Rhea" id="RHEA:20249"/>
        <dbReference type="ChEBI" id="CHEBI:57416"/>
        <dbReference type="ChEBI" id="CHEBI:57972"/>
        <dbReference type="EC" id="5.1.1.1"/>
    </reaction>
</comment>
<name>A0A2R5HJ78_9LACT</name>
<reference evidence="9 10" key="1">
    <citation type="journal article" date="2018" name="Genome Announc.">
        <title>Draft Genome Sequence of Lactococcus sp. Strain NtB2 (JCM 32569), Isolated from the Gut of the Higher Termite Nasutitermes takasagoensis.</title>
        <authorList>
            <person name="Noda S."/>
            <person name="Aihara C."/>
            <person name="Yuki M."/>
            <person name="Ohkuma M."/>
        </authorList>
    </citation>
    <scope>NUCLEOTIDE SEQUENCE [LARGE SCALE GENOMIC DNA]</scope>
    <source>
        <strain evidence="9 10">NtB2</strain>
    </source>
</reference>
<organism evidence="9 10">
    <name type="scientific">Lactococcus termiticola</name>
    <dbReference type="NCBI Taxonomy" id="2169526"/>
    <lineage>
        <taxon>Bacteria</taxon>
        <taxon>Bacillati</taxon>
        <taxon>Bacillota</taxon>
        <taxon>Bacilli</taxon>
        <taxon>Lactobacillales</taxon>
        <taxon>Streptococcaceae</taxon>
        <taxon>Lactococcus</taxon>
    </lineage>
</organism>
<dbReference type="OrthoDB" id="9813814at2"/>
<dbReference type="SUPFAM" id="SSF50621">
    <property type="entry name" value="Alanine racemase C-terminal domain-like"/>
    <property type="match status" value="1"/>
</dbReference>
<dbReference type="InterPro" id="IPR000821">
    <property type="entry name" value="Ala_racemase"/>
</dbReference>
<dbReference type="GO" id="GO:0008784">
    <property type="term" value="F:alanine racemase activity"/>
    <property type="evidence" value="ECO:0007669"/>
    <property type="project" value="UniProtKB-UniRule"/>
</dbReference>
<dbReference type="RefSeq" id="WP_109245223.1">
    <property type="nucleotide sequence ID" value="NZ_BFFO01000002.1"/>
</dbReference>
<dbReference type="FunFam" id="2.40.37.10:FF:000006">
    <property type="entry name" value="Alanine racemase"/>
    <property type="match status" value="1"/>
</dbReference>
<evidence type="ECO:0000256" key="4">
    <source>
        <dbReference type="ARBA" id="ARBA00023235"/>
    </source>
</evidence>
<comment type="caution">
    <text evidence="9">The sequence shown here is derived from an EMBL/GenBank/DDBJ whole genome shotgun (WGS) entry which is preliminary data.</text>
</comment>
<dbReference type="EMBL" id="BFFO01000002">
    <property type="protein sequence ID" value="GBG96231.1"/>
    <property type="molecule type" value="Genomic_DNA"/>
</dbReference>
<evidence type="ECO:0000256" key="1">
    <source>
        <dbReference type="ARBA" id="ARBA00000316"/>
    </source>
</evidence>
<comment type="similarity">
    <text evidence="5">Belongs to the alanine racemase family.</text>
</comment>
<dbReference type="UniPathway" id="UPA00042">
    <property type="reaction ID" value="UER00497"/>
</dbReference>
<evidence type="ECO:0000256" key="5">
    <source>
        <dbReference type="HAMAP-Rule" id="MF_01201"/>
    </source>
</evidence>
<feature type="active site" description="Proton acceptor; specific for L-alanine" evidence="5">
    <location>
        <position position="263"/>
    </location>
</feature>
<protein>
    <recommendedName>
        <fullName evidence="5">Alanine racemase</fullName>
        <ecNumber evidence="5">5.1.1.1</ecNumber>
    </recommendedName>
</protein>
<dbReference type="Pfam" id="PF01168">
    <property type="entry name" value="Ala_racemase_N"/>
    <property type="match status" value="1"/>
</dbReference>
<dbReference type="AlphaFoldDB" id="A0A2R5HJ78"/>
<feature type="active site" description="Proton acceptor; specific for D-alanine" evidence="5">
    <location>
        <position position="40"/>
    </location>
</feature>
<feature type="modified residue" description="N6-(pyridoxal phosphate)lysine" evidence="5 6">
    <location>
        <position position="40"/>
    </location>
</feature>
<dbReference type="GO" id="GO:0005829">
    <property type="term" value="C:cytosol"/>
    <property type="evidence" value="ECO:0007669"/>
    <property type="project" value="TreeGrafter"/>
</dbReference>
<evidence type="ECO:0000259" key="8">
    <source>
        <dbReference type="SMART" id="SM01005"/>
    </source>
</evidence>
<gene>
    <name evidence="9" type="primary">alr_1</name>
    <name evidence="9" type="ORF">NtB2_00342</name>
</gene>
<keyword evidence="3 5" id="KW-0663">Pyridoxal phosphate</keyword>
<dbReference type="HAMAP" id="MF_01201">
    <property type="entry name" value="Ala_racemase"/>
    <property type="match status" value="1"/>
</dbReference>
<dbReference type="PANTHER" id="PTHR30511">
    <property type="entry name" value="ALANINE RACEMASE"/>
    <property type="match status" value="1"/>
</dbReference>
<feature type="binding site" evidence="5 7">
    <location>
        <position position="310"/>
    </location>
    <ligand>
        <name>substrate</name>
    </ligand>
</feature>
<dbReference type="PRINTS" id="PR00992">
    <property type="entry name" value="ALARACEMASE"/>
</dbReference>
<comment type="pathway">
    <text evidence="5">Amino-acid biosynthesis; D-alanine biosynthesis; D-alanine from L-alanine: step 1/1.</text>
</comment>
<evidence type="ECO:0000256" key="2">
    <source>
        <dbReference type="ARBA" id="ARBA00001933"/>
    </source>
</evidence>
<dbReference type="Proteomes" id="UP000245021">
    <property type="component" value="Unassembled WGS sequence"/>
</dbReference>
<dbReference type="InterPro" id="IPR009006">
    <property type="entry name" value="Ala_racemase/Decarboxylase_C"/>
</dbReference>
<evidence type="ECO:0000256" key="6">
    <source>
        <dbReference type="PIRSR" id="PIRSR600821-50"/>
    </source>
</evidence>
<dbReference type="InterPro" id="IPR001608">
    <property type="entry name" value="Ala_racemase_N"/>
</dbReference>
<dbReference type="Gene3D" id="3.20.20.10">
    <property type="entry name" value="Alanine racemase"/>
    <property type="match status" value="1"/>
</dbReference>
<dbReference type="GO" id="GO:0030170">
    <property type="term" value="F:pyridoxal phosphate binding"/>
    <property type="evidence" value="ECO:0007669"/>
    <property type="project" value="UniProtKB-UniRule"/>
</dbReference>
<dbReference type="SMART" id="SM01005">
    <property type="entry name" value="Ala_racemase_C"/>
    <property type="match status" value="1"/>
</dbReference>
<feature type="domain" description="Alanine racemase C-terminal" evidence="8">
    <location>
        <begin position="242"/>
        <end position="367"/>
    </location>
</feature>
<evidence type="ECO:0000256" key="3">
    <source>
        <dbReference type="ARBA" id="ARBA00022898"/>
    </source>
</evidence>
<evidence type="ECO:0000313" key="10">
    <source>
        <dbReference type="Proteomes" id="UP000245021"/>
    </source>
</evidence>
<dbReference type="GO" id="GO:0030632">
    <property type="term" value="P:D-alanine biosynthetic process"/>
    <property type="evidence" value="ECO:0007669"/>
    <property type="project" value="UniProtKB-UniRule"/>
</dbReference>
<dbReference type="Pfam" id="PF00842">
    <property type="entry name" value="Ala_racemase_C"/>
    <property type="match status" value="1"/>
</dbReference>
<evidence type="ECO:0000313" key="9">
    <source>
        <dbReference type="EMBL" id="GBG96231.1"/>
    </source>
</evidence>
<dbReference type="FunFam" id="3.20.20.10:FF:000002">
    <property type="entry name" value="Alanine racemase"/>
    <property type="match status" value="1"/>
</dbReference>
<comment type="cofactor">
    <cofactor evidence="2 5 6">
        <name>pyridoxal 5'-phosphate</name>
        <dbReference type="ChEBI" id="CHEBI:597326"/>
    </cofactor>
</comment>
<dbReference type="NCBIfam" id="TIGR00492">
    <property type="entry name" value="alr"/>
    <property type="match status" value="1"/>
</dbReference>
<dbReference type="GO" id="GO:0009252">
    <property type="term" value="P:peptidoglycan biosynthetic process"/>
    <property type="evidence" value="ECO:0007669"/>
    <property type="project" value="TreeGrafter"/>
</dbReference>
<dbReference type="Gene3D" id="2.40.37.10">
    <property type="entry name" value="Lyase, Ornithine Decarboxylase, Chain A, domain 1"/>
    <property type="match status" value="1"/>
</dbReference>
<accession>A0A2R5HJ78</accession>
<proteinExistence type="inferred from homology"/>
<evidence type="ECO:0000256" key="7">
    <source>
        <dbReference type="PIRSR" id="PIRSR600821-52"/>
    </source>
</evidence>
<dbReference type="CDD" id="cd00430">
    <property type="entry name" value="PLPDE_III_AR"/>
    <property type="match status" value="1"/>
</dbReference>
<sequence>MKSSPHRHTAAVINLENIAENINRVRGHLPGQPELWAVVKANAYGHGAVRVARHIHDMVEGFCVSNLDEALELRQHLITQPLLVLSGIVPANVDLARANGISLTCPSLEWLELIIEEHQDLTGLKVHVKVDSGMGRIGMRSADEVNQVIRLLDQEGMQFEGLFTHFATADEANPDKFEQQRQTFDNLVSQLERRPRYIHSTNSAAALWHSEQVGDIERLGIGMYGLNPSGEAIELPYELKPALSLVSELTHVSKIPKGETVGYGATYELAEDSYVGTVSIGYADGWTRDMQGFYVLVNGKKAEIIGRVSMDQMTIKLDKDYKIGTPVTLIGRDGDEEITAQDIANWRKTIAYEVVCLLSDRIYRKYIG</sequence>
<dbReference type="InterPro" id="IPR011079">
    <property type="entry name" value="Ala_racemase_C"/>
</dbReference>